<evidence type="ECO:0000313" key="3">
    <source>
        <dbReference type="Proteomes" id="UP000006906"/>
    </source>
</evidence>
<organism evidence="2 3">
    <name type="scientific">Chlamydomonas reinhardtii</name>
    <name type="common">Chlamydomonas smithii</name>
    <dbReference type="NCBI Taxonomy" id="3055"/>
    <lineage>
        <taxon>Eukaryota</taxon>
        <taxon>Viridiplantae</taxon>
        <taxon>Chlorophyta</taxon>
        <taxon>core chlorophytes</taxon>
        <taxon>Chlorophyceae</taxon>
        <taxon>CS clade</taxon>
        <taxon>Chlamydomonadales</taxon>
        <taxon>Chlamydomonadaceae</taxon>
        <taxon>Chlamydomonas</taxon>
    </lineage>
</organism>
<feature type="region of interest" description="Disordered" evidence="1">
    <location>
        <begin position="737"/>
        <end position="758"/>
    </location>
</feature>
<keyword evidence="3" id="KW-1185">Reference proteome</keyword>
<feature type="compositionally biased region" description="Pro residues" evidence="1">
    <location>
        <begin position="741"/>
        <end position="751"/>
    </location>
</feature>
<dbReference type="AlphaFoldDB" id="A0A2K3DH09"/>
<feature type="compositionally biased region" description="Low complexity" evidence="1">
    <location>
        <begin position="139"/>
        <end position="158"/>
    </location>
</feature>
<feature type="compositionally biased region" description="Low complexity" evidence="1">
    <location>
        <begin position="480"/>
        <end position="496"/>
    </location>
</feature>
<feature type="region of interest" description="Disordered" evidence="1">
    <location>
        <begin position="979"/>
        <end position="1009"/>
    </location>
</feature>
<proteinExistence type="predicted"/>
<reference evidence="2 3" key="1">
    <citation type="journal article" date="2007" name="Science">
        <title>The Chlamydomonas genome reveals the evolution of key animal and plant functions.</title>
        <authorList>
            <person name="Merchant S.S."/>
            <person name="Prochnik S.E."/>
            <person name="Vallon O."/>
            <person name="Harris E.H."/>
            <person name="Karpowicz S.J."/>
            <person name="Witman G.B."/>
            <person name="Terry A."/>
            <person name="Salamov A."/>
            <person name="Fritz-Laylin L.K."/>
            <person name="Marechal-Drouard L."/>
            <person name="Marshall W.F."/>
            <person name="Qu L.H."/>
            <person name="Nelson D.R."/>
            <person name="Sanderfoot A.A."/>
            <person name="Spalding M.H."/>
            <person name="Kapitonov V.V."/>
            <person name="Ren Q."/>
            <person name="Ferris P."/>
            <person name="Lindquist E."/>
            <person name="Shapiro H."/>
            <person name="Lucas S.M."/>
            <person name="Grimwood J."/>
            <person name="Schmutz J."/>
            <person name="Cardol P."/>
            <person name="Cerutti H."/>
            <person name="Chanfreau G."/>
            <person name="Chen C.L."/>
            <person name="Cognat V."/>
            <person name="Croft M.T."/>
            <person name="Dent R."/>
            <person name="Dutcher S."/>
            <person name="Fernandez E."/>
            <person name="Fukuzawa H."/>
            <person name="Gonzalez-Ballester D."/>
            <person name="Gonzalez-Halphen D."/>
            <person name="Hallmann A."/>
            <person name="Hanikenne M."/>
            <person name="Hippler M."/>
            <person name="Inwood W."/>
            <person name="Jabbari K."/>
            <person name="Kalanon M."/>
            <person name="Kuras R."/>
            <person name="Lefebvre P.A."/>
            <person name="Lemaire S.D."/>
            <person name="Lobanov A.V."/>
            <person name="Lohr M."/>
            <person name="Manuell A."/>
            <person name="Meier I."/>
            <person name="Mets L."/>
            <person name="Mittag M."/>
            <person name="Mittelmeier T."/>
            <person name="Moroney J.V."/>
            <person name="Moseley J."/>
            <person name="Napoli C."/>
            <person name="Nedelcu A.M."/>
            <person name="Niyogi K."/>
            <person name="Novoselov S.V."/>
            <person name="Paulsen I.T."/>
            <person name="Pazour G."/>
            <person name="Purton S."/>
            <person name="Ral J.P."/>
            <person name="Riano-Pachon D.M."/>
            <person name="Riekhof W."/>
            <person name="Rymarquis L."/>
            <person name="Schroda M."/>
            <person name="Stern D."/>
            <person name="Umen J."/>
            <person name="Willows R."/>
            <person name="Wilson N."/>
            <person name="Zimmer S.L."/>
            <person name="Allmer J."/>
            <person name="Balk J."/>
            <person name="Bisova K."/>
            <person name="Chen C.J."/>
            <person name="Elias M."/>
            <person name="Gendler K."/>
            <person name="Hauser C."/>
            <person name="Lamb M.R."/>
            <person name="Ledford H."/>
            <person name="Long J.C."/>
            <person name="Minagawa J."/>
            <person name="Page M.D."/>
            <person name="Pan J."/>
            <person name="Pootakham W."/>
            <person name="Roje S."/>
            <person name="Rose A."/>
            <person name="Stahlberg E."/>
            <person name="Terauchi A.M."/>
            <person name="Yang P."/>
            <person name="Ball S."/>
            <person name="Bowler C."/>
            <person name="Dieckmann C.L."/>
            <person name="Gladyshev V.N."/>
            <person name="Green P."/>
            <person name="Jorgensen R."/>
            <person name="Mayfield S."/>
            <person name="Mueller-Roeber B."/>
            <person name="Rajamani S."/>
            <person name="Sayre R.T."/>
            <person name="Brokstein P."/>
            <person name="Dubchak I."/>
            <person name="Goodstein D."/>
            <person name="Hornick L."/>
            <person name="Huang Y.W."/>
            <person name="Jhaveri J."/>
            <person name="Luo Y."/>
            <person name="Martinez D."/>
            <person name="Ngau W.C."/>
            <person name="Otillar B."/>
            <person name="Poliakov A."/>
            <person name="Porter A."/>
            <person name="Szajkowski L."/>
            <person name="Werner G."/>
            <person name="Zhou K."/>
            <person name="Grigoriev I.V."/>
            <person name="Rokhsar D.S."/>
            <person name="Grossman A.R."/>
        </authorList>
    </citation>
    <scope>NUCLEOTIDE SEQUENCE [LARGE SCALE GENOMIC DNA]</scope>
    <source>
        <strain evidence="3">CC-503</strain>
    </source>
</reference>
<gene>
    <name evidence="2" type="ORF">CHLRE_08g367100v5</name>
</gene>
<feature type="compositionally biased region" description="Low complexity" evidence="1">
    <location>
        <begin position="503"/>
        <end position="517"/>
    </location>
</feature>
<feature type="region of interest" description="Disordered" evidence="1">
    <location>
        <begin position="104"/>
        <end position="158"/>
    </location>
</feature>
<dbReference type="Gramene" id="PNW79799">
    <property type="protein sequence ID" value="PNW79799"/>
    <property type="gene ID" value="CHLRE_08g367100v5"/>
</dbReference>
<evidence type="ECO:0000256" key="1">
    <source>
        <dbReference type="SAM" id="MobiDB-lite"/>
    </source>
</evidence>
<sequence>MPPPIARVASFSVDIEDWHSCTPSDDDAYQEALERNSNASFFTCRTHAPSVVGNSAAPNEPESPTRLQDADAALAGLVPESLSEAKLQHVAPALELCDTPAAKKTKSAALPPQVPPAGGAQPAARPKPALTRRTTPLRAASPRTTSSPSPALAAAAADADADADAAPAGADSSNIAAAEATLVRVHVIPRPDDSGVQLQILPSVLCLFGSVPFPAPSASSLDFAAALLLQAGGRSEVVSCAGATALTPAASAGGAGEEVYAGASPAPGLRSAVPAHSEGGASAVSEDPAVQKDQSSKARRGAAGKAATAGASDKQATLDPRKSQAAFPGSLLLKRIFSGFGNSSNSGNVSDAAASPPPASVQELGAELLAACGCGAADTQLTAAAAASTTMVAGYVQAASAPVRLAPAGEGSAASASSVPPSPGGDIAFGADDAAAAEAEAAAAVHRMSTDIFRNVLRASGGGGGDVSSPGKAQRSPRDTAFLSSAAATKAAATASPRQRDQAPTAAFAADTGAAADSINSKMPTRASATAIGASAAEGSPCKDEQSAPGVAAMALLAGLAAPPAAAAQPPAAIRTGGGLAAAGSLEMLAPGQSGEMSEGGGLPMPDLEKCESPVMAKAAAGSGKVPGGSPPPRPGVPLATAASEEVVAEEEEEVTLSVAPEQEAEPVPEPVAAVQAAVVPPVPTAAAEAVAEAGATASPRTVSKKAYGTVANIVRKMVPGFRDSALMAVSASAEGAAAPAPAPPRPPVAPRAPKAAAGAKPPTLLAATTAVAAAAGVEHAVPEVQESQKEQADAAAQSPGAPMFIFGQEQPKTAKTPVIRPRPISAKPAATPAAGAAGEPTTPADAAGRKRKSELEDLPIAKMPVSSGKNAIAGGAGPNTPGASTEPGAPSPAPAAAKPAAQELVVAPAPATDAAAPREAIAEAGRKAQAAVEAAPSAAAEPVCAPQSLHNSANPEIVPTQDEGAVVQQQAAVVAAAPAAEVPVPPQQQQREPVKPAAAGAGKKQGGGGLFACFGCFKA</sequence>
<dbReference type="RefSeq" id="XP_042921956.1">
    <property type="nucleotide sequence ID" value="XM_043064955.1"/>
</dbReference>
<feature type="region of interest" description="Disordered" evidence="1">
    <location>
        <begin position="934"/>
        <end position="959"/>
    </location>
</feature>
<feature type="compositionally biased region" description="Low complexity" evidence="1">
    <location>
        <begin position="934"/>
        <end position="947"/>
    </location>
</feature>
<evidence type="ECO:0000313" key="2">
    <source>
        <dbReference type="EMBL" id="PNW79799.1"/>
    </source>
</evidence>
<feature type="compositionally biased region" description="Low complexity" evidence="1">
    <location>
        <begin position="108"/>
        <end position="129"/>
    </location>
</feature>
<dbReference type="KEGG" id="cre:CHLRE_08g367100v5"/>
<feature type="compositionally biased region" description="Low complexity" evidence="1">
    <location>
        <begin position="979"/>
        <end position="1003"/>
    </location>
</feature>
<feature type="compositionally biased region" description="Low complexity" evidence="1">
    <location>
        <begin position="303"/>
        <end position="312"/>
    </location>
</feature>
<protein>
    <submittedName>
        <fullName evidence="2">Uncharacterized protein</fullName>
    </submittedName>
</protein>
<accession>A0A2K3DH09</accession>
<feature type="region of interest" description="Disordered" evidence="1">
    <location>
        <begin position="461"/>
        <end position="524"/>
    </location>
</feature>
<feature type="region of interest" description="Disordered" evidence="1">
    <location>
        <begin position="620"/>
        <end position="641"/>
    </location>
</feature>
<feature type="compositionally biased region" description="Low complexity" evidence="1">
    <location>
        <begin position="882"/>
        <end position="902"/>
    </location>
</feature>
<feature type="region of interest" description="Disordered" evidence="1">
    <location>
        <begin position="270"/>
        <end position="323"/>
    </location>
</feature>
<name>A0A2K3DH09_CHLRE</name>
<dbReference type="OrthoDB" id="553325at2759"/>
<dbReference type="GeneID" id="5721681"/>
<dbReference type="EMBL" id="CM008969">
    <property type="protein sequence ID" value="PNW79799.1"/>
    <property type="molecule type" value="Genomic_DNA"/>
</dbReference>
<dbReference type="Proteomes" id="UP000006906">
    <property type="component" value="Chromosome 8"/>
</dbReference>
<dbReference type="InParanoid" id="A0A2K3DH09"/>
<dbReference type="ExpressionAtlas" id="A0A2K3DH09">
    <property type="expression patterns" value="baseline"/>
</dbReference>
<feature type="region of interest" description="Disordered" evidence="1">
    <location>
        <begin position="823"/>
        <end position="902"/>
    </location>
</feature>
<feature type="compositionally biased region" description="Low complexity" evidence="1">
    <location>
        <begin position="827"/>
        <end position="847"/>
    </location>
</feature>